<accession>A0AAD2B3U0</accession>
<evidence type="ECO:0000313" key="1">
    <source>
        <dbReference type="EMBL" id="CAJ0701050.1"/>
    </source>
</evidence>
<evidence type="ECO:0000313" key="2">
    <source>
        <dbReference type="Proteomes" id="UP001189915"/>
    </source>
</evidence>
<dbReference type="Proteomes" id="UP001189915">
    <property type="component" value="Unassembled WGS sequence"/>
</dbReference>
<comment type="caution">
    <text evidence="1">The sequence shown here is derived from an EMBL/GenBank/DDBJ whole genome shotgun (WGS) entry which is preliminary data.</text>
</comment>
<protein>
    <submittedName>
        <fullName evidence="1">Uncharacterized protein</fullName>
    </submittedName>
</protein>
<sequence length="629" mass="63065">MPIRFLVETGIHFAQHSKGVSKLNTNQNLRILKLALSATLSAVLAACGGGGGDSGSSASTPSAPVATTQQLTGRAIDGYLSGVTVCFDNGHGACDPTQPTAVTDVNGNYTLNVSGDMTGKHLLAVVQQGNVDTTTSTTFQQGFLLSAIVAGASQNITPLTSMVVAQMAAGKSQADAVAAVQSLASGADVNGDYIAAGNAPVATLASQTVGVLQAYGGITTTAAANVLNAVLATGSPAAVTASSVAQQAAANGTPVDPATALAQPLYAIEGYLGSGGTPFSHYGLQDAVGVPVRDAYTLSGGSLTVPQQLHQGGWVSAPQVGMFDSYITGAGLSNPLSYVLPLSGGYVMKSDGSLSAFLSSDQMHPGYAVSSTSGKISATDLLTNDAVTISLSQADVGNQPVSSALIVPPTNAIRQATGGVFAPGSAAVYATLQHANDQAIVTTGGWGPEWVSGADVYNTGIFVTPDNAPSTGVLTLGDPSVMVSLTDVSQVVGKSADVSYNVQARSCIVLNIQAGGVVQLAASGKSGCDYSKVSLPVQGTWSIYPRNNNLMVISLPKSAAALDINPTVKGAIANGGDLMVALIAGKAAMGYLFPASVPQTYELLTAAQSDQVAASMHAAAKAIGITLNP</sequence>
<dbReference type="AlphaFoldDB" id="A0AAD2B3U0"/>
<dbReference type="EMBL" id="CATWAF010000004">
    <property type="protein sequence ID" value="CAJ0701050.1"/>
    <property type="molecule type" value="Genomic_DNA"/>
</dbReference>
<gene>
    <name evidence="1" type="ORF">LMG18091_03338</name>
</gene>
<organism evidence="1 2">
    <name type="scientific">Ralstonia wenshanensis</name>
    <dbReference type="NCBI Taxonomy" id="2842456"/>
    <lineage>
        <taxon>Bacteria</taxon>
        <taxon>Pseudomonadati</taxon>
        <taxon>Pseudomonadota</taxon>
        <taxon>Betaproteobacteria</taxon>
        <taxon>Burkholderiales</taxon>
        <taxon>Burkholderiaceae</taxon>
        <taxon>Ralstonia</taxon>
    </lineage>
</organism>
<name>A0AAD2B3U0_9RALS</name>
<keyword evidence="2" id="KW-1185">Reference proteome</keyword>
<proteinExistence type="predicted"/>
<reference evidence="1 2" key="1">
    <citation type="submission" date="2023-07" db="EMBL/GenBank/DDBJ databases">
        <authorList>
            <person name="Peeters C."/>
        </authorList>
    </citation>
    <scope>NUCLEOTIDE SEQUENCE [LARGE SCALE GENOMIC DNA]</scope>
    <source>
        <strain evidence="1 2">LMG 18091</strain>
    </source>
</reference>